<dbReference type="PANTHER" id="PTHR31339:SF9">
    <property type="entry name" value="PLASMIN AND FIBRONECTIN-BINDING PROTEIN A"/>
    <property type="match status" value="1"/>
</dbReference>
<dbReference type="GO" id="GO:0005975">
    <property type="term" value="P:carbohydrate metabolic process"/>
    <property type="evidence" value="ECO:0007669"/>
    <property type="project" value="InterPro"/>
</dbReference>
<dbReference type="InterPro" id="IPR006626">
    <property type="entry name" value="PbH1"/>
</dbReference>
<dbReference type="EMBL" id="BMWV01000005">
    <property type="protein sequence ID" value="GGY41428.1"/>
    <property type="molecule type" value="Genomic_DNA"/>
</dbReference>
<evidence type="ECO:0000313" key="5">
    <source>
        <dbReference type="EMBL" id="GGY41428.1"/>
    </source>
</evidence>
<dbReference type="SMART" id="SM00710">
    <property type="entry name" value="PbH1"/>
    <property type="match status" value="3"/>
</dbReference>
<dbReference type="Pfam" id="PF00295">
    <property type="entry name" value="Glyco_hydro_28"/>
    <property type="match status" value="1"/>
</dbReference>
<dbReference type="PANTHER" id="PTHR31339">
    <property type="entry name" value="PECTIN LYASE-RELATED"/>
    <property type="match status" value="1"/>
</dbReference>
<dbReference type="Proteomes" id="UP000628442">
    <property type="component" value="Unassembled WGS sequence"/>
</dbReference>
<evidence type="ECO:0000256" key="3">
    <source>
        <dbReference type="ARBA" id="ARBA00023295"/>
    </source>
</evidence>
<evidence type="ECO:0000313" key="8">
    <source>
        <dbReference type="Proteomes" id="UP000628442"/>
    </source>
</evidence>
<dbReference type="PROSITE" id="PS00502">
    <property type="entry name" value="POLYGALACTURONASE"/>
    <property type="match status" value="1"/>
</dbReference>
<dbReference type="SUPFAM" id="SSF51126">
    <property type="entry name" value="Pectin lyase-like"/>
    <property type="match status" value="1"/>
</dbReference>
<dbReference type="InterPro" id="IPR000743">
    <property type="entry name" value="Glyco_hydro_28"/>
</dbReference>
<dbReference type="RefSeq" id="WP_131146714.1">
    <property type="nucleotide sequence ID" value="NZ_BMWV01000005.1"/>
</dbReference>
<evidence type="ECO:0000313" key="7">
    <source>
        <dbReference type="Proteomes" id="UP000292307"/>
    </source>
</evidence>
<evidence type="ECO:0000256" key="2">
    <source>
        <dbReference type="ARBA" id="ARBA00022801"/>
    </source>
</evidence>
<gene>
    <name evidence="6" type="ORF">EYF70_18450</name>
    <name evidence="5" type="ORF">GCM10007387_24200</name>
</gene>
<dbReference type="PROSITE" id="PS51318">
    <property type="entry name" value="TAT"/>
    <property type="match status" value="1"/>
</dbReference>
<dbReference type="InterPro" id="IPR011050">
    <property type="entry name" value="Pectin_lyase_fold/virulence"/>
</dbReference>
<keyword evidence="7" id="KW-1185">Reference proteome</keyword>
<reference evidence="6 7" key="2">
    <citation type="submission" date="2019-02" db="EMBL/GenBank/DDBJ databases">
        <title>Draft Genome Sequences of Six Type Strains of the Genus Massilia.</title>
        <authorList>
            <person name="Miess H."/>
            <person name="Frediansyhah A."/>
            <person name="Gross H."/>
        </authorList>
    </citation>
    <scope>NUCLEOTIDE SEQUENCE [LARGE SCALE GENOMIC DNA]</scope>
    <source>
        <strain evidence="6 7">DSM 17472</strain>
    </source>
</reference>
<keyword evidence="2 4" id="KW-0378">Hydrolase</keyword>
<evidence type="ECO:0000313" key="6">
    <source>
        <dbReference type="EMBL" id="QBI02603.1"/>
    </source>
</evidence>
<dbReference type="Gene3D" id="2.160.20.10">
    <property type="entry name" value="Single-stranded right-handed beta-helix, Pectin lyase-like"/>
    <property type="match status" value="1"/>
</dbReference>
<evidence type="ECO:0000256" key="1">
    <source>
        <dbReference type="ARBA" id="ARBA00008834"/>
    </source>
</evidence>
<accession>A0A411X0V9</accession>
<dbReference type="InterPro" id="IPR051801">
    <property type="entry name" value="GH28_Enzymes"/>
</dbReference>
<dbReference type="OrthoDB" id="9795222at2"/>
<proteinExistence type="inferred from homology"/>
<comment type="similarity">
    <text evidence="1 4">Belongs to the glycosyl hydrolase 28 family.</text>
</comment>
<name>A0A411X0V9_9BURK</name>
<evidence type="ECO:0000256" key="4">
    <source>
        <dbReference type="RuleBase" id="RU361169"/>
    </source>
</evidence>
<dbReference type="EMBL" id="CP036401">
    <property type="protein sequence ID" value="QBI02603.1"/>
    <property type="molecule type" value="Genomic_DNA"/>
</dbReference>
<sequence>MTDLTDSTDSTDVTNVTSTRRRRFLRGTSAAGALLATGAAPLAKIATAATAATAADPWQRAQEIVDRCRRPLAFRNEDFPITAFGAKSCATVPAKSVWRTEILDVATPAPGSPDCYPAIAAAIAAASRAGGGRVLVPAGNWYCKGPIVLKSNVHVHLAASAQVYFSADPADYAKYGDIDCGKAGKLVLSRWQGNDVLNYSPLVYAYNQSNIALTGEDATSVLNGQAGVHVDAGAGPWWDWIDRKEGKVNAGSVNPRNLPLEQVVPDLPAAQRALIQGTHPRWNGDTRYLPALSEAGVPVARRIFGIGHFLRPCMIELIGCTDVLLERYHVVASPFWLHHPVNCRNVRFASVNMESTGPNNDGFDPESCDTVLVEHCTFNTGDDCIAIKSGKNRDTQLGPTRNVVIQDCVMNSGHGGVTLGSEMAAGIEHVYAQRIEFRNAYWATDPLRSAIRLKTNMNRGGFLRHLYVHDVTVPNGVDARARKSAPPDAANAFRGLATGSGAIVTIDCNYAAGDDAVRTRPPQVSDIHISNLRAGNARMADGAYSCWQAVLILGPVAASYNGPAGTAILPVSNVTITDCDFGTPRNGKEPVFLHNAKDVVLANVKIGGQVVNRKLAG</sequence>
<reference evidence="5" key="1">
    <citation type="journal article" date="2014" name="Int. J. Syst. Evol. Microbiol.">
        <title>Complete genome sequence of Corynebacterium casei LMG S-19264T (=DSM 44701T), isolated from a smear-ripened cheese.</title>
        <authorList>
            <consortium name="US DOE Joint Genome Institute (JGI-PGF)"/>
            <person name="Walter F."/>
            <person name="Albersmeier A."/>
            <person name="Kalinowski J."/>
            <person name="Ruckert C."/>
        </authorList>
    </citation>
    <scope>NUCLEOTIDE SEQUENCE</scope>
    <source>
        <strain evidence="5">KCTC 12343</strain>
    </source>
</reference>
<dbReference type="GO" id="GO:0004650">
    <property type="term" value="F:polygalacturonase activity"/>
    <property type="evidence" value="ECO:0007669"/>
    <property type="project" value="InterPro"/>
</dbReference>
<protein>
    <submittedName>
        <fullName evidence="6">Glycoside hydrolase family 28 protein</fullName>
    </submittedName>
</protein>
<dbReference type="Proteomes" id="UP000292307">
    <property type="component" value="Chromosome"/>
</dbReference>
<reference evidence="5" key="3">
    <citation type="submission" date="2022-12" db="EMBL/GenBank/DDBJ databases">
        <authorList>
            <person name="Sun Q."/>
            <person name="Kim S."/>
        </authorList>
    </citation>
    <scope>NUCLEOTIDE SEQUENCE</scope>
    <source>
        <strain evidence="5">KCTC 12343</strain>
    </source>
</reference>
<dbReference type="InterPro" id="IPR012334">
    <property type="entry name" value="Pectin_lyas_fold"/>
</dbReference>
<keyword evidence="3 4" id="KW-0326">Glycosidase</keyword>
<dbReference type="InterPro" id="IPR006311">
    <property type="entry name" value="TAT_signal"/>
</dbReference>
<dbReference type="AlphaFoldDB" id="A0A411X0V9"/>
<organism evidence="5 8">
    <name type="scientific">Pseudoduganella albidiflava</name>
    <dbReference type="NCBI Taxonomy" id="321983"/>
    <lineage>
        <taxon>Bacteria</taxon>
        <taxon>Pseudomonadati</taxon>
        <taxon>Pseudomonadota</taxon>
        <taxon>Betaproteobacteria</taxon>
        <taxon>Burkholderiales</taxon>
        <taxon>Oxalobacteraceae</taxon>
        <taxon>Telluria group</taxon>
        <taxon>Pseudoduganella</taxon>
    </lineage>
</organism>